<accession>A0A6G1Q651</accession>
<name>A0A6G1Q651_CHAAH</name>
<reference evidence="6" key="2">
    <citation type="submission" date="2019-02" db="EMBL/GenBank/DDBJ databases">
        <title>Opniocepnalus argus Var Kimnra genome.</title>
        <authorList>
            <person name="Zhou C."/>
            <person name="Xiao S."/>
        </authorList>
    </citation>
    <scope>NUCLEOTIDE SEQUENCE [LARGE SCALE GENOMIC DNA]</scope>
</reference>
<dbReference type="SUPFAM" id="SSF48726">
    <property type="entry name" value="Immunoglobulin"/>
    <property type="match status" value="1"/>
</dbReference>
<dbReference type="GO" id="GO:0050852">
    <property type="term" value="P:T cell receptor signaling pathway"/>
    <property type="evidence" value="ECO:0007669"/>
    <property type="project" value="TreeGrafter"/>
</dbReference>
<evidence type="ECO:0000256" key="3">
    <source>
        <dbReference type="ARBA" id="ARBA00023319"/>
    </source>
</evidence>
<dbReference type="GO" id="GO:0005102">
    <property type="term" value="F:signaling receptor binding"/>
    <property type="evidence" value="ECO:0007669"/>
    <property type="project" value="TreeGrafter"/>
</dbReference>
<reference evidence="5 6" key="1">
    <citation type="submission" date="2019-02" db="EMBL/GenBank/DDBJ databases">
        <title>Opniocepnalus argus genome.</title>
        <authorList>
            <person name="Zhou C."/>
            <person name="Xiao S."/>
        </authorList>
    </citation>
    <scope>NUCLEOTIDE SEQUENCE [LARGE SCALE GENOMIC DNA]</scope>
    <source>
        <strain evidence="5">OARG1902GOOAL</strain>
        <tissue evidence="5">Muscle</tissue>
    </source>
</reference>
<dbReference type="Proteomes" id="UP000503349">
    <property type="component" value="Chromosome 13"/>
</dbReference>
<evidence type="ECO:0000256" key="1">
    <source>
        <dbReference type="ARBA" id="ARBA00004370"/>
    </source>
</evidence>
<dbReference type="GO" id="GO:0009897">
    <property type="term" value="C:external side of plasma membrane"/>
    <property type="evidence" value="ECO:0007669"/>
    <property type="project" value="TreeGrafter"/>
</dbReference>
<organism evidence="5 6">
    <name type="scientific">Channa argus</name>
    <name type="common">Northern snakehead</name>
    <name type="synonym">Ophicephalus argus</name>
    <dbReference type="NCBI Taxonomy" id="215402"/>
    <lineage>
        <taxon>Eukaryota</taxon>
        <taxon>Metazoa</taxon>
        <taxon>Chordata</taxon>
        <taxon>Craniata</taxon>
        <taxon>Vertebrata</taxon>
        <taxon>Euteleostomi</taxon>
        <taxon>Actinopterygii</taxon>
        <taxon>Neopterygii</taxon>
        <taxon>Teleostei</taxon>
        <taxon>Neoteleostei</taxon>
        <taxon>Acanthomorphata</taxon>
        <taxon>Anabantaria</taxon>
        <taxon>Anabantiformes</taxon>
        <taxon>Channoidei</taxon>
        <taxon>Channidae</taxon>
        <taxon>Channa</taxon>
    </lineage>
</organism>
<keyword evidence="3" id="KW-0393">Immunoglobulin domain</keyword>
<keyword evidence="4" id="KW-1133">Transmembrane helix</keyword>
<evidence type="ECO:0000256" key="4">
    <source>
        <dbReference type="SAM" id="Phobius"/>
    </source>
</evidence>
<evidence type="ECO:0000313" key="6">
    <source>
        <dbReference type="Proteomes" id="UP000503349"/>
    </source>
</evidence>
<evidence type="ECO:0000313" key="5">
    <source>
        <dbReference type="EMBL" id="KAF3698025.1"/>
    </source>
</evidence>
<proteinExistence type="predicted"/>
<dbReference type="InterPro" id="IPR036179">
    <property type="entry name" value="Ig-like_dom_sf"/>
</dbReference>
<keyword evidence="2 4" id="KW-0472">Membrane</keyword>
<dbReference type="InterPro" id="IPR013783">
    <property type="entry name" value="Ig-like_fold"/>
</dbReference>
<feature type="transmembrane region" description="Helical" evidence="4">
    <location>
        <begin position="45"/>
        <end position="66"/>
    </location>
</feature>
<protein>
    <recommendedName>
        <fullName evidence="7">Immunoglobulin V-set domain-containing protein</fullName>
    </recommendedName>
</protein>
<dbReference type="PANTHER" id="PTHR24100">
    <property type="entry name" value="BUTYROPHILIN"/>
    <property type="match status" value="1"/>
</dbReference>
<keyword evidence="6" id="KW-1185">Reference proteome</keyword>
<sequence>MKKLMQHTDVLLAHLQINLQAPAGKESLKMPDVGFTYKPVTREKVIWILLFSILVSSVFGIFVVKWTRTSYQEEENNNITIRWNSQLKMDPSVTSLVCALQSQPLKVLYQMKDGVEVTESQHEQFAGRVQLDRDTLREGQMRLHLSTVRTEDSGDYKCDLASNFDKNKGRWELEATVHFVLNVLKNSRGDIRDISSTTAGPKQSPEESRQEVIWIIATAALATVTVAAAVLFVVAIVFQLRKPSDKKILKNPI</sequence>
<keyword evidence="4" id="KW-0812">Transmembrane</keyword>
<feature type="transmembrane region" description="Helical" evidence="4">
    <location>
        <begin position="212"/>
        <end position="238"/>
    </location>
</feature>
<evidence type="ECO:0008006" key="7">
    <source>
        <dbReference type="Google" id="ProtNLM"/>
    </source>
</evidence>
<dbReference type="AlphaFoldDB" id="A0A6G1Q651"/>
<dbReference type="EMBL" id="CM015724">
    <property type="protein sequence ID" value="KAF3698025.1"/>
    <property type="molecule type" value="Genomic_DNA"/>
</dbReference>
<gene>
    <name evidence="5" type="ORF">EXN66_Car013706</name>
</gene>
<evidence type="ECO:0000256" key="2">
    <source>
        <dbReference type="ARBA" id="ARBA00023136"/>
    </source>
</evidence>
<dbReference type="InterPro" id="IPR050504">
    <property type="entry name" value="IgSF_BTN/MOG"/>
</dbReference>
<dbReference type="Gene3D" id="2.60.40.10">
    <property type="entry name" value="Immunoglobulins"/>
    <property type="match status" value="1"/>
</dbReference>
<dbReference type="GO" id="GO:0001817">
    <property type="term" value="P:regulation of cytokine production"/>
    <property type="evidence" value="ECO:0007669"/>
    <property type="project" value="TreeGrafter"/>
</dbReference>
<comment type="subcellular location">
    <subcellularLocation>
        <location evidence="1">Membrane</location>
    </subcellularLocation>
</comment>